<evidence type="ECO:0000313" key="3">
    <source>
        <dbReference type="Proteomes" id="UP001498771"/>
    </source>
</evidence>
<feature type="compositionally biased region" description="Low complexity" evidence="1">
    <location>
        <begin position="1"/>
        <end position="12"/>
    </location>
</feature>
<feature type="region of interest" description="Disordered" evidence="1">
    <location>
        <begin position="331"/>
        <end position="351"/>
    </location>
</feature>
<dbReference type="RefSeq" id="XP_064769418.1">
    <property type="nucleotide sequence ID" value="XM_064914455.1"/>
</dbReference>
<organism evidence="2 3">
    <name type="scientific">Myxozyma melibiosi</name>
    <dbReference type="NCBI Taxonomy" id="54550"/>
    <lineage>
        <taxon>Eukaryota</taxon>
        <taxon>Fungi</taxon>
        <taxon>Dikarya</taxon>
        <taxon>Ascomycota</taxon>
        <taxon>Saccharomycotina</taxon>
        <taxon>Lipomycetes</taxon>
        <taxon>Lipomycetales</taxon>
        <taxon>Lipomycetaceae</taxon>
        <taxon>Myxozyma</taxon>
    </lineage>
</organism>
<protein>
    <recommendedName>
        <fullName evidence="4">Btz domain-containing protein</fullName>
    </recommendedName>
</protein>
<feature type="compositionally biased region" description="Basic and acidic residues" evidence="1">
    <location>
        <begin position="68"/>
        <end position="84"/>
    </location>
</feature>
<accession>A0ABR1F993</accession>
<feature type="region of interest" description="Disordered" evidence="1">
    <location>
        <begin position="1"/>
        <end position="172"/>
    </location>
</feature>
<feature type="compositionally biased region" description="Polar residues" evidence="1">
    <location>
        <begin position="156"/>
        <end position="172"/>
    </location>
</feature>
<proteinExistence type="predicted"/>
<keyword evidence="3" id="KW-1185">Reference proteome</keyword>
<feature type="compositionally biased region" description="Basic and acidic residues" evidence="1">
    <location>
        <begin position="124"/>
        <end position="135"/>
    </location>
</feature>
<feature type="compositionally biased region" description="Polar residues" evidence="1">
    <location>
        <begin position="105"/>
        <end position="119"/>
    </location>
</feature>
<dbReference type="GeneID" id="90039967"/>
<name>A0ABR1F993_9ASCO</name>
<reference evidence="2 3" key="1">
    <citation type="submission" date="2024-03" db="EMBL/GenBank/DDBJ databases">
        <title>Genome-scale model development and genomic sequencing of the oleaginous clade Lipomyces.</title>
        <authorList>
            <consortium name="Lawrence Berkeley National Laboratory"/>
            <person name="Czajka J.J."/>
            <person name="Han Y."/>
            <person name="Kim J."/>
            <person name="Mondo S.J."/>
            <person name="Hofstad B.A."/>
            <person name="Robles A."/>
            <person name="Haridas S."/>
            <person name="Riley R."/>
            <person name="LaButti K."/>
            <person name="Pangilinan J."/>
            <person name="Andreopoulos W."/>
            <person name="Lipzen A."/>
            <person name="Yan J."/>
            <person name="Wang M."/>
            <person name="Ng V."/>
            <person name="Grigoriev I.V."/>
            <person name="Spatafora J.W."/>
            <person name="Magnuson J.K."/>
            <person name="Baker S.E."/>
            <person name="Pomraning K.R."/>
        </authorList>
    </citation>
    <scope>NUCLEOTIDE SEQUENCE [LARGE SCALE GENOMIC DNA]</scope>
    <source>
        <strain evidence="2 3">Phaff 52-87</strain>
    </source>
</reference>
<feature type="region of interest" description="Disordered" evidence="1">
    <location>
        <begin position="384"/>
        <end position="430"/>
    </location>
</feature>
<dbReference type="EMBL" id="JBBJBU010000003">
    <property type="protein sequence ID" value="KAK7206385.1"/>
    <property type="molecule type" value="Genomic_DNA"/>
</dbReference>
<evidence type="ECO:0008006" key="4">
    <source>
        <dbReference type="Google" id="ProtNLM"/>
    </source>
</evidence>
<feature type="compositionally biased region" description="Polar residues" evidence="1">
    <location>
        <begin position="36"/>
        <end position="48"/>
    </location>
</feature>
<dbReference type="Proteomes" id="UP001498771">
    <property type="component" value="Unassembled WGS sequence"/>
</dbReference>
<feature type="compositionally biased region" description="Polar residues" evidence="1">
    <location>
        <begin position="136"/>
        <end position="149"/>
    </location>
</feature>
<evidence type="ECO:0000256" key="1">
    <source>
        <dbReference type="SAM" id="MobiDB-lite"/>
    </source>
</evidence>
<feature type="compositionally biased region" description="Low complexity" evidence="1">
    <location>
        <begin position="51"/>
        <end position="67"/>
    </location>
</feature>
<feature type="compositionally biased region" description="Polar residues" evidence="1">
    <location>
        <begin position="85"/>
        <end position="98"/>
    </location>
</feature>
<sequence>MADAATPAAVAATSEKSRPINKWARRKRRRNNTKNGSETAQGTGNEASVQVEVSGSTSVVAVAVESGAESKEKNTVESSEKRSNPPETTHQSTPSTVSIVAPSADEQSQNPQNRLSTKSPGKLAEADRAVAENRKTTVQQQQNGNASKQVQHESKPAQSESSAEVHTITTFRPNHRQTYRPAMDPRQTAIKLDSSRTSEPMVQIVSRLLQGPFYVKLPGSRQSKIIRGPYRKRHSIIVPTVPPLHDLIYVRLPYAKQRTIRLRREASNGQPKAEIVAFYGPSRIVDEHKSSGTQDVGASQFSAEDAAVQTQSHLQTLNRPELVNHLPIKVKFPQPAGGKSDGSNSEEEADFDLTPTSSYDQLFKEDSPSELPKVKLPPASVYDGLVEKNTQPPPIVNLPAPPPAETEIQRTTSDTTTGPSPSPEPPQLMPITNEYRRTPDVMHQPRPTKLMNMAEIEDPLYRNSSEGQRRFNQRMRGYSNGYRGTRYDYQENAYIPQHQQQQYYYTATPPEKNMMQVPRGYAQYPSAMASPAYASLPMIVPQIPIAIPSPVPATVAQETNGMVYFYDSMQYYHGDASGAPSVPLVMAPSPDYGNVYYYQSPR</sequence>
<comment type="caution">
    <text evidence="2">The sequence shown here is derived from an EMBL/GenBank/DDBJ whole genome shotgun (WGS) entry which is preliminary data.</text>
</comment>
<evidence type="ECO:0000313" key="2">
    <source>
        <dbReference type="EMBL" id="KAK7206385.1"/>
    </source>
</evidence>
<feature type="compositionally biased region" description="Pro residues" evidence="1">
    <location>
        <begin position="391"/>
        <end position="404"/>
    </location>
</feature>
<gene>
    <name evidence="2" type="ORF">BZA70DRAFT_294665</name>
</gene>
<feature type="compositionally biased region" description="Basic residues" evidence="1">
    <location>
        <begin position="23"/>
        <end position="32"/>
    </location>
</feature>